<dbReference type="Proteomes" id="UP000018419">
    <property type="component" value="Unassembled WGS sequence"/>
</dbReference>
<name>A0ABP2GKD2_ACIRA</name>
<gene>
    <name evidence="1" type="ORF">ACIRA0001_2954</name>
</gene>
<evidence type="ECO:0000313" key="1">
    <source>
        <dbReference type="EMBL" id="EET82227.1"/>
    </source>
</evidence>
<protein>
    <submittedName>
        <fullName evidence="1">Uncharacterized protein</fullName>
    </submittedName>
</protein>
<comment type="caution">
    <text evidence="1">The sequence shown here is derived from an EMBL/GenBank/DDBJ whole genome shotgun (WGS) entry which is preliminary data.</text>
</comment>
<reference evidence="1 2" key="1">
    <citation type="submission" date="2009-07" db="EMBL/GenBank/DDBJ databases">
        <authorList>
            <person name="Madupu R."/>
            <person name="Durkin A.S."/>
            <person name="Torralba M."/>
            <person name="Methe B."/>
            <person name="Sutton G.G."/>
            <person name="Strausberg R.L."/>
            <person name="Nelson K.E."/>
        </authorList>
    </citation>
    <scope>NUCLEOTIDE SEQUENCE [LARGE SCALE GENOMIC DNA]</scope>
    <source>
        <strain evidence="1 2">SK82</strain>
    </source>
</reference>
<accession>A0ABP2GKD2</accession>
<evidence type="ECO:0000313" key="2">
    <source>
        <dbReference type="Proteomes" id="UP000018419"/>
    </source>
</evidence>
<sequence length="43" mass="5099">MEKTDEYQDLLDSEVWLKRVQLERAFIAISCNELKTFSQFTGD</sequence>
<keyword evidence="2" id="KW-1185">Reference proteome</keyword>
<organism evidence="1 2">
    <name type="scientific">Acinetobacter radioresistens SK82</name>
    <dbReference type="NCBI Taxonomy" id="596318"/>
    <lineage>
        <taxon>Bacteria</taxon>
        <taxon>Pseudomonadati</taxon>
        <taxon>Pseudomonadota</taxon>
        <taxon>Gammaproteobacteria</taxon>
        <taxon>Moraxellales</taxon>
        <taxon>Moraxellaceae</taxon>
        <taxon>Acinetobacter</taxon>
    </lineage>
</organism>
<proteinExistence type="predicted"/>
<dbReference type="EMBL" id="ACVR01000046">
    <property type="protein sequence ID" value="EET82227.1"/>
    <property type="molecule type" value="Genomic_DNA"/>
</dbReference>